<feature type="region of interest" description="Disordered" evidence="1">
    <location>
        <begin position="1"/>
        <end position="22"/>
    </location>
</feature>
<evidence type="ECO:0000313" key="3">
    <source>
        <dbReference type="Proteomes" id="UP000013827"/>
    </source>
</evidence>
<reference evidence="2" key="2">
    <citation type="submission" date="2024-10" db="UniProtKB">
        <authorList>
            <consortium name="EnsemblProtists"/>
        </authorList>
    </citation>
    <scope>IDENTIFICATION</scope>
</reference>
<dbReference type="HOGENOM" id="CLU_381506_0_0_1"/>
<dbReference type="RefSeq" id="XP_005764886.1">
    <property type="nucleotide sequence ID" value="XM_005764829.1"/>
</dbReference>
<evidence type="ECO:0000256" key="1">
    <source>
        <dbReference type="SAM" id="MobiDB-lite"/>
    </source>
</evidence>
<dbReference type="Proteomes" id="UP000013827">
    <property type="component" value="Unassembled WGS sequence"/>
</dbReference>
<organism evidence="2 3">
    <name type="scientific">Emiliania huxleyi (strain CCMP1516)</name>
    <dbReference type="NCBI Taxonomy" id="280463"/>
    <lineage>
        <taxon>Eukaryota</taxon>
        <taxon>Haptista</taxon>
        <taxon>Haptophyta</taxon>
        <taxon>Prymnesiophyceae</taxon>
        <taxon>Isochrysidales</taxon>
        <taxon>Noelaerhabdaceae</taxon>
        <taxon>Emiliania</taxon>
    </lineage>
</organism>
<reference evidence="3" key="1">
    <citation type="journal article" date="2013" name="Nature">
        <title>Pan genome of the phytoplankton Emiliania underpins its global distribution.</title>
        <authorList>
            <person name="Read B.A."/>
            <person name="Kegel J."/>
            <person name="Klute M.J."/>
            <person name="Kuo A."/>
            <person name="Lefebvre S.C."/>
            <person name="Maumus F."/>
            <person name="Mayer C."/>
            <person name="Miller J."/>
            <person name="Monier A."/>
            <person name="Salamov A."/>
            <person name="Young J."/>
            <person name="Aguilar M."/>
            <person name="Claverie J.M."/>
            <person name="Frickenhaus S."/>
            <person name="Gonzalez K."/>
            <person name="Herman E.K."/>
            <person name="Lin Y.C."/>
            <person name="Napier J."/>
            <person name="Ogata H."/>
            <person name="Sarno A.F."/>
            <person name="Shmutz J."/>
            <person name="Schroeder D."/>
            <person name="de Vargas C."/>
            <person name="Verret F."/>
            <person name="von Dassow P."/>
            <person name="Valentin K."/>
            <person name="Van de Peer Y."/>
            <person name="Wheeler G."/>
            <person name="Dacks J.B."/>
            <person name="Delwiche C.F."/>
            <person name="Dyhrman S.T."/>
            <person name="Glockner G."/>
            <person name="John U."/>
            <person name="Richards T."/>
            <person name="Worden A.Z."/>
            <person name="Zhang X."/>
            <person name="Grigoriev I.V."/>
            <person name="Allen A.E."/>
            <person name="Bidle K."/>
            <person name="Borodovsky M."/>
            <person name="Bowler C."/>
            <person name="Brownlee C."/>
            <person name="Cock J.M."/>
            <person name="Elias M."/>
            <person name="Gladyshev V.N."/>
            <person name="Groth M."/>
            <person name="Guda C."/>
            <person name="Hadaegh A."/>
            <person name="Iglesias-Rodriguez M.D."/>
            <person name="Jenkins J."/>
            <person name="Jones B.M."/>
            <person name="Lawson T."/>
            <person name="Leese F."/>
            <person name="Lindquist E."/>
            <person name="Lobanov A."/>
            <person name="Lomsadze A."/>
            <person name="Malik S.B."/>
            <person name="Marsh M.E."/>
            <person name="Mackinder L."/>
            <person name="Mock T."/>
            <person name="Mueller-Roeber B."/>
            <person name="Pagarete A."/>
            <person name="Parker M."/>
            <person name="Probert I."/>
            <person name="Quesneville H."/>
            <person name="Raines C."/>
            <person name="Rensing S.A."/>
            <person name="Riano-Pachon D.M."/>
            <person name="Richier S."/>
            <person name="Rokitta S."/>
            <person name="Shiraiwa Y."/>
            <person name="Soanes D.M."/>
            <person name="van der Giezen M."/>
            <person name="Wahlund T.M."/>
            <person name="Williams B."/>
            <person name="Wilson W."/>
            <person name="Wolfe G."/>
            <person name="Wurch L.L."/>
        </authorList>
    </citation>
    <scope>NUCLEOTIDE SEQUENCE</scope>
</reference>
<accession>A0A0D3IMH2</accession>
<dbReference type="EnsemblProtists" id="EOD12457">
    <property type="protein sequence ID" value="EOD12457"/>
    <property type="gene ID" value="EMIHUDRAFT_213740"/>
</dbReference>
<keyword evidence="3" id="KW-1185">Reference proteome</keyword>
<protein>
    <submittedName>
        <fullName evidence="2">Uncharacterized protein</fullName>
    </submittedName>
</protein>
<dbReference type="OMA" id="QPGHAAM"/>
<dbReference type="PaxDb" id="2903-EOD12457"/>
<dbReference type="GeneID" id="17258607"/>
<dbReference type="AlphaFoldDB" id="A0A0D3IMH2"/>
<name>A0A0D3IMH2_EMIH1</name>
<dbReference type="KEGG" id="ehx:EMIHUDRAFT_213740"/>
<evidence type="ECO:0000313" key="2">
    <source>
        <dbReference type="EnsemblProtists" id="EOD12457"/>
    </source>
</evidence>
<proteinExistence type="predicted"/>
<feature type="compositionally biased region" description="Pro residues" evidence="1">
    <location>
        <begin position="7"/>
        <end position="19"/>
    </location>
</feature>
<sequence length="726" mass="78623">MLRLSSPPSPSGPSPPDLSPPRYQRIERGYQALEDASCARVNASIPPIPGADADAFMAAYRSFAGNGSEAHVLTLAQRVLSQAKVRAFLALPDSFVPGGLDAAMVTCAVLRQATPSGLARYAVRGAKEETLLGRLLLSPRLMRDMLVAGGAAGGRYGQAMEIYTKIIQESDSLSADGEASGAEPFWDDRSPSNILGRLALGTAVEHALPIQQRWGGATVDPVSRFLHYERAYLAGNLDPALEVLTAFECRYTTDSDATDDDLAWFRATAANFRPDHIATAYSWRYARTVRTDVAYGKPHCHAHGNICTGHYAEIPAAGGECGPRAFFGRFARKAFGLPTWGVTQPGHAAMSCWSPNGWHVLLGADWEYSYWSKRREQRSGPDFHLDVQSRELRGAHQGVLRGGWAALARKEAPVGAGWSPRARSGYGEGGLWGALMLYKKKLAVEVTPAQARQMNATLVPTKVEALLARWERKGAAPNISRDANGTVRLPAVAYTSRNASAAIVVMPSFDAGEQLLHQRGSLASPLSSSFSYELMVAEQDAGRHYLTANISTWHINQDLLVSVNASSGQSLPVAYTVGYWNETQPVEVWLGRGENVLTFFRSSDREIAIKEVRLYKTRPVVPPPPANYTPAPEPPRQAYIEVPASTTCARTGIADIIDADECGRACGILGKKFTGPRSRANITGCFVLADGEWEGRCNFNTNRSAFCAEPPCTVLGGTGREVCIRL</sequence>